<proteinExistence type="predicted"/>
<dbReference type="InterPro" id="IPR011990">
    <property type="entry name" value="TPR-like_helical_dom_sf"/>
</dbReference>
<dbReference type="SMART" id="SM00028">
    <property type="entry name" value="TPR"/>
    <property type="match status" value="6"/>
</dbReference>
<keyword evidence="2 3" id="KW-0802">TPR repeat</keyword>
<dbReference type="InterPro" id="IPR050498">
    <property type="entry name" value="Ycf3"/>
</dbReference>
<evidence type="ECO:0000256" key="2">
    <source>
        <dbReference type="ARBA" id="ARBA00022803"/>
    </source>
</evidence>
<dbReference type="EMBL" id="CP013659">
    <property type="protein sequence ID" value="ALS74138.1"/>
    <property type="molecule type" value="Genomic_DNA"/>
</dbReference>
<dbReference type="PANTHER" id="PTHR44858:SF1">
    <property type="entry name" value="UDP-N-ACETYLGLUCOSAMINE--PEPTIDE N-ACETYLGLUCOSAMINYLTRANSFERASE SPINDLY-RELATED"/>
    <property type="match status" value="1"/>
</dbReference>
<feature type="compositionally biased region" description="Basic and acidic residues" evidence="4">
    <location>
        <begin position="13"/>
        <end position="24"/>
    </location>
</feature>
<dbReference type="Pfam" id="PF13181">
    <property type="entry name" value="TPR_8"/>
    <property type="match status" value="1"/>
</dbReference>
<dbReference type="Gene3D" id="1.25.40.10">
    <property type="entry name" value="Tetratricopeptide repeat domain"/>
    <property type="match status" value="3"/>
</dbReference>
<accession>A0A0U2YHN3</accession>
<feature type="repeat" description="TPR" evidence="3">
    <location>
        <begin position="808"/>
        <end position="841"/>
    </location>
</feature>
<reference evidence="5" key="1">
    <citation type="submission" date="2016-01" db="EMBL/GenBank/DDBJ databases">
        <title>Complete genome of Planococcus rifietoensis type strain M8.</title>
        <authorList>
            <person name="See-Too W.S."/>
        </authorList>
    </citation>
    <scope>NUCLEOTIDE SEQUENCE [LARGE SCALE GENOMIC DNA]</scope>
    <source>
        <strain evidence="5">M8</strain>
    </source>
</reference>
<name>A0A0U2YHN3_9BACL</name>
<dbReference type="STRING" id="200991.AUC31_02195"/>
<evidence type="ECO:0000313" key="6">
    <source>
        <dbReference type="Proteomes" id="UP000067683"/>
    </source>
</evidence>
<keyword evidence="1" id="KW-0677">Repeat</keyword>
<dbReference type="SUPFAM" id="SSF48452">
    <property type="entry name" value="TPR-like"/>
    <property type="match status" value="3"/>
</dbReference>
<evidence type="ECO:0000256" key="3">
    <source>
        <dbReference type="PROSITE-ProRule" id="PRU00339"/>
    </source>
</evidence>
<dbReference type="Proteomes" id="UP000067683">
    <property type="component" value="Chromosome"/>
</dbReference>
<gene>
    <name evidence="5" type="ORF">AUC31_02195</name>
</gene>
<evidence type="ECO:0000256" key="4">
    <source>
        <dbReference type="SAM" id="MobiDB-lite"/>
    </source>
</evidence>
<protein>
    <recommendedName>
        <fullName evidence="7">Orc1-like AAA ATPase domain-containing protein</fullName>
    </recommendedName>
</protein>
<evidence type="ECO:0008006" key="7">
    <source>
        <dbReference type="Google" id="ProtNLM"/>
    </source>
</evidence>
<dbReference type="PANTHER" id="PTHR44858">
    <property type="entry name" value="TETRATRICOPEPTIDE REPEAT PROTEIN 6"/>
    <property type="match status" value="1"/>
</dbReference>
<dbReference type="InterPro" id="IPR027417">
    <property type="entry name" value="P-loop_NTPase"/>
</dbReference>
<dbReference type="InterPro" id="IPR019734">
    <property type="entry name" value="TPR_rpt"/>
</dbReference>
<evidence type="ECO:0000256" key="1">
    <source>
        <dbReference type="ARBA" id="ARBA00022737"/>
    </source>
</evidence>
<evidence type="ECO:0000313" key="5">
    <source>
        <dbReference type="EMBL" id="ALS74138.1"/>
    </source>
</evidence>
<dbReference type="SUPFAM" id="SSF52540">
    <property type="entry name" value="P-loop containing nucleoside triphosphate hydrolases"/>
    <property type="match status" value="1"/>
</dbReference>
<keyword evidence="6" id="KW-1185">Reference proteome</keyword>
<dbReference type="OrthoDB" id="3894261at2"/>
<feature type="region of interest" description="Disordered" evidence="4">
    <location>
        <begin position="1"/>
        <end position="24"/>
    </location>
</feature>
<organism evidence="5 6">
    <name type="scientific">Planococcus rifietoensis</name>
    <dbReference type="NCBI Taxonomy" id="200991"/>
    <lineage>
        <taxon>Bacteria</taxon>
        <taxon>Bacillati</taxon>
        <taxon>Bacillota</taxon>
        <taxon>Bacilli</taxon>
        <taxon>Bacillales</taxon>
        <taxon>Caryophanaceae</taxon>
        <taxon>Planococcus</taxon>
    </lineage>
</organism>
<dbReference type="KEGG" id="prt:AUC31_02195"/>
<dbReference type="RefSeq" id="WP_058380846.1">
    <property type="nucleotide sequence ID" value="NZ_CP013659.2"/>
</dbReference>
<dbReference type="PROSITE" id="PS50005">
    <property type="entry name" value="TPR"/>
    <property type="match status" value="1"/>
</dbReference>
<dbReference type="AlphaFoldDB" id="A0A0U2YHN3"/>
<sequence>MELRPRFSLHASENQKHSAMREFTDREEPTKAFMDAVDEKIQERYKVLTYYGVGGIGKSRLLRELDRKLELRDPFIVKTILDFKEEKHRTPSEAMIWLREELKKQHHIKFTSFDLAYIIYWKKLNPQVSMKAKDEALPFLEEGSFIGEVIHQLENVPVAQWFPKTLKFISGIAKYKEILQWWMGNGKAILEQLQDLLPHEIEERLPAYWAADLRAHLASKQAGAVIFIDTYEALWEKSRQQGSFYDKDAWVQELVLQLPEVLWVICGREKIQWAKTNPAWDDELYLEQHLIGALSPMDSDKFLQSCGIHSEEIRKVIIEASHGLPYYLDLMVDTYNLLEETHEPQLHEFSRTPQKILDRFLVYLELPEKETLKVLSFTRHWTIELFRHLVTEFHTGFPHTAYTELFRFSFITKENEQQWQMHVMMRTSLQEQVHEQDADLCQQVHAVLFAYYDEKLTKTSGHYKQLYFEEAFYHGKLALTTDDFLSWFLAIGKQLKNSGHFQWLSAHYGKLQMALTTDADEKLQGAIHQLFGETYLLQGNYEQGVSQYEAALDKYKKVQANPDNAKSLARCSIDLAEINIQLSQYDAAYSLLNEGQNYAADFHGNKDEAYYTVVMMQSVRLGKLNVRFARYEEAMENYRHAIQASEQAADKLGGVSSIDALTALAYEKLGELTQLFGDSSAVDCYLKAIEYYERALRSEDIQDSIRITANMGLAHKRLAEQYSAVDEPAKKIQSFVRALAIYDAVLEQSPYFVDALEKKGHAAVDYMNLQIELNLYPEAHLSFHIAVEAFEKAIELSPKQGGSRNRLASAYRERGKLYMKQGHVEEAIASLSESLMLSAEVIEKTPDYIYSHNSIGKTHEQLADVYAVSVQVDLAEEHYNKALANYKQMLERAPGLKEAAERTQILEKKLK</sequence>